<dbReference type="KEGG" id="xdo:XDD1_2143"/>
<dbReference type="AlphaFoldDB" id="A0A068QS55"/>
<feature type="transmembrane region" description="Helical" evidence="1">
    <location>
        <begin position="20"/>
        <end position="39"/>
    </location>
</feature>
<evidence type="ECO:0000256" key="1">
    <source>
        <dbReference type="SAM" id="Phobius"/>
    </source>
</evidence>
<evidence type="ECO:0000313" key="2">
    <source>
        <dbReference type="EMBL" id="CDG17842.1"/>
    </source>
</evidence>
<organism evidence="2 3">
    <name type="scientific">Xenorhabdus doucetiae</name>
    <dbReference type="NCBI Taxonomy" id="351671"/>
    <lineage>
        <taxon>Bacteria</taxon>
        <taxon>Pseudomonadati</taxon>
        <taxon>Pseudomonadota</taxon>
        <taxon>Gammaproteobacteria</taxon>
        <taxon>Enterobacterales</taxon>
        <taxon>Morganellaceae</taxon>
        <taxon>Xenorhabdus</taxon>
    </lineage>
</organism>
<keyword evidence="1" id="KW-0812">Transmembrane</keyword>
<dbReference type="Proteomes" id="UP000032721">
    <property type="component" value="Chromosome"/>
</dbReference>
<accession>A0A068QS55</accession>
<keyword evidence="1" id="KW-0472">Membrane</keyword>
<dbReference type="HOGENOM" id="CLU_3259986_0_0_6"/>
<sequence>MHLLDNKNSPRAMAGSEFFYGFFCMAFVSILVQITSVALNND</sequence>
<gene>
    <name evidence="2" type="ORF">XDD1_2143</name>
</gene>
<protein>
    <submittedName>
        <fullName evidence="2">Uncharacterized protein</fullName>
    </submittedName>
</protein>
<reference evidence="2 3" key="1">
    <citation type="submission" date="2013-07" db="EMBL/GenBank/DDBJ databases">
        <authorList>
            <person name="Genoscope - CEA"/>
        </authorList>
    </citation>
    <scope>NUCLEOTIDE SEQUENCE [LARGE SCALE GENOMIC DNA]</scope>
    <source>
        <strain evidence="3">FRM16 / DSM 17909</strain>
    </source>
</reference>
<evidence type="ECO:0000313" key="3">
    <source>
        <dbReference type="Proteomes" id="UP000032721"/>
    </source>
</evidence>
<dbReference type="STRING" id="351671.XDD1_2143"/>
<keyword evidence="1" id="KW-1133">Transmembrane helix</keyword>
<proteinExistence type="predicted"/>
<name>A0A068QS55_9GAMM</name>
<dbReference type="EMBL" id="FO704550">
    <property type="protein sequence ID" value="CDG17842.1"/>
    <property type="molecule type" value="Genomic_DNA"/>
</dbReference>